<accession>A0ABR2CBJ8</accession>
<protein>
    <recommendedName>
        <fullName evidence="11">Cation/H+ exchanger transmembrane domain-containing protein</fullName>
    </recommendedName>
</protein>
<dbReference type="InterPro" id="IPR006153">
    <property type="entry name" value="Cation/H_exchanger_TM"/>
</dbReference>
<evidence type="ECO:0000256" key="4">
    <source>
        <dbReference type="ARBA" id="ARBA00022692"/>
    </source>
</evidence>
<organism evidence="12 13">
    <name type="scientific">Hibiscus sabdariffa</name>
    <name type="common">roselle</name>
    <dbReference type="NCBI Taxonomy" id="183260"/>
    <lineage>
        <taxon>Eukaryota</taxon>
        <taxon>Viridiplantae</taxon>
        <taxon>Streptophyta</taxon>
        <taxon>Embryophyta</taxon>
        <taxon>Tracheophyta</taxon>
        <taxon>Spermatophyta</taxon>
        <taxon>Magnoliopsida</taxon>
        <taxon>eudicotyledons</taxon>
        <taxon>Gunneridae</taxon>
        <taxon>Pentapetalae</taxon>
        <taxon>rosids</taxon>
        <taxon>malvids</taxon>
        <taxon>Malvales</taxon>
        <taxon>Malvaceae</taxon>
        <taxon>Malvoideae</taxon>
        <taxon>Hibiscus</taxon>
    </lineage>
</organism>
<keyword evidence="13" id="KW-1185">Reference proteome</keyword>
<evidence type="ECO:0000313" key="13">
    <source>
        <dbReference type="Proteomes" id="UP001472677"/>
    </source>
</evidence>
<keyword evidence="4 10" id="KW-0812">Transmembrane</keyword>
<evidence type="ECO:0000313" key="12">
    <source>
        <dbReference type="EMBL" id="KAK8516802.1"/>
    </source>
</evidence>
<keyword evidence="3" id="KW-0633">Potassium transport</keyword>
<keyword evidence="6 10" id="KW-1133">Transmembrane helix</keyword>
<dbReference type="Pfam" id="PF00999">
    <property type="entry name" value="Na_H_Exchanger"/>
    <property type="match status" value="1"/>
</dbReference>
<dbReference type="EMBL" id="JBBPBM010000057">
    <property type="protein sequence ID" value="KAK8516802.1"/>
    <property type="molecule type" value="Genomic_DNA"/>
</dbReference>
<dbReference type="InterPro" id="IPR050794">
    <property type="entry name" value="CPA2_transporter"/>
</dbReference>
<proteinExistence type="inferred from homology"/>
<dbReference type="Proteomes" id="UP001472677">
    <property type="component" value="Unassembled WGS sequence"/>
</dbReference>
<keyword evidence="8 10" id="KW-0472">Membrane</keyword>
<dbReference type="InterPro" id="IPR038770">
    <property type="entry name" value="Na+/solute_symporter_sf"/>
</dbReference>
<dbReference type="Gene3D" id="1.20.1530.20">
    <property type="match status" value="1"/>
</dbReference>
<comment type="similarity">
    <text evidence="9">Belongs to the monovalent cation:proton antiporter 2 (CPA2) transporter (TC 2.A.37) family. CHX (TC 2.A.37.4) subfamily.</text>
</comment>
<name>A0ABR2CBJ8_9ROSI</name>
<evidence type="ECO:0000256" key="10">
    <source>
        <dbReference type="SAM" id="Phobius"/>
    </source>
</evidence>
<evidence type="ECO:0000256" key="3">
    <source>
        <dbReference type="ARBA" id="ARBA00022538"/>
    </source>
</evidence>
<evidence type="ECO:0000256" key="6">
    <source>
        <dbReference type="ARBA" id="ARBA00022989"/>
    </source>
</evidence>
<keyword evidence="7" id="KW-0406">Ion transport</keyword>
<dbReference type="PANTHER" id="PTHR32468:SF74">
    <property type="entry name" value="CATION_H(+) ANTIPORTER 21-RELATED"/>
    <property type="match status" value="1"/>
</dbReference>
<feature type="transmembrane region" description="Helical" evidence="10">
    <location>
        <begin position="63"/>
        <end position="81"/>
    </location>
</feature>
<evidence type="ECO:0000256" key="1">
    <source>
        <dbReference type="ARBA" id="ARBA00004141"/>
    </source>
</evidence>
<keyword evidence="2" id="KW-0813">Transport</keyword>
<sequence length="132" mass="14651">MSDLRVTFYMFLVVLEMDISPLRKIGKIALSVVVAGIMLPLLTGVGLHSMVLQHQRKVYAPEMGAYFWSIALSVTSFSDLARMLSGLKLMYTDLGKTALTTATISDLSCWSLLMVVDWETNLGNQQRSTNSE</sequence>
<evidence type="ECO:0000256" key="8">
    <source>
        <dbReference type="ARBA" id="ARBA00023136"/>
    </source>
</evidence>
<keyword evidence="5" id="KW-0630">Potassium</keyword>
<dbReference type="PANTHER" id="PTHR32468">
    <property type="entry name" value="CATION/H + ANTIPORTER"/>
    <property type="match status" value="1"/>
</dbReference>
<feature type="domain" description="Cation/H+ exchanger transmembrane" evidence="11">
    <location>
        <begin position="2"/>
        <end position="116"/>
    </location>
</feature>
<feature type="transmembrane region" description="Helical" evidence="10">
    <location>
        <begin position="29"/>
        <end position="51"/>
    </location>
</feature>
<comment type="caution">
    <text evidence="12">The sequence shown here is derived from an EMBL/GenBank/DDBJ whole genome shotgun (WGS) entry which is preliminary data.</text>
</comment>
<evidence type="ECO:0000256" key="5">
    <source>
        <dbReference type="ARBA" id="ARBA00022958"/>
    </source>
</evidence>
<evidence type="ECO:0000256" key="2">
    <source>
        <dbReference type="ARBA" id="ARBA00022448"/>
    </source>
</evidence>
<reference evidence="12 13" key="1">
    <citation type="journal article" date="2024" name="G3 (Bethesda)">
        <title>Genome assembly of Hibiscus sabdariffa L. provides insights into metabolisms of medicinal natural products.</title>
        <authorList>
            <person name="Kim T."/>
        </authorList>
    </citation>
    <scope>NUCLEOTIDE SEQUENCE [LARGE SCALE GENOMIC DNA]</scope>
    <source>
        <strain evidence="12">TK-2024</strain>
        <tissue evidence="12">Old leaves</tissue>
    </source>
</reference>
<gene>
    <name evidence="12" type="ORF">V6N12_049514</name>
</gene>
<evidence type="ECO:0000259" key="11">
    <source>
        <dbReference type="Pfam" id="PF00999"/>
    </source>
</evidence>
<comment type="subcellular location">
    <subcellularLocation>
        <location evidence="1">Membrane</location>
        <topology evidence="1">Multi-pass membrane protein</topology>
    </subcellularLocation>
</comment>
<evidence type="ECO:0000256" key="9">
    <source>
        <dbReference type="ARBA" id="ARBA00038341"/>
    </source>
</evidence>
<evidence type="ECO:0000256" key="7">
    <source>
        <dbReference type="ARBA" id="ARBA00023065"/>
    </source>
</evidence>